<dbReference type="Proteomes" id="UP000176897">
    <property type="component" value="Unassembled WGS sequence"/>
</dbReference>
<dbReference type="SUPFAM" id="SSF57184">
    <property type="entry name" value="Growth factor receptor domain"/>
    <property type="match status" value="1"/>
</dbReference>
<protein>
    <submittedName>
        <fullName evidence="1">Uncharacterized protein</fullName>
    </submittedName>
</protein>
<dbReference type="EMBL" id="MGEJ01000009">
    <property type="protein sequence ID" value="OGL81198.1"/>
    <property type="molecule type" value="Genomic_DNA"/>
</dbReference>
<sequence length="742" mass="76028">MPIPTLKYRFIFTVIALAFGIFVLPSAGFAYGVCGANTLLYCTGPCQSVSTWTSSYNCASGATSVCGTATDWRSNSNCVAKEFSYSTSSGDGSCACTCPAGFSTNCGTYCLNTPATSCYGSNCTGGICNSGYTRNSCGQCVPATYTPTYLDYYQTPQSGSINIGGSATVGGNIYTNAIYSGAGGAANIWMGDSDDTLQVNGNITIGSSKSLTLGSVARTSWPIGLPAGTSGQTLRHDGTNWVANSILYNNGTNVGIGTTTPGTKLDVVGTLKTTGFQLGSSASVGQVLTTDASGVGTWQTSPATIGGSGTVNTLAKFTGGTVLGNSQIVDDGVNTGIGTMAPDTKLHITGGNNATLANGSGYVVIGNTAGGNVVLDSWGMMTRSNGGKGLMFLQNNGGDILVHNAQGGSSVFSIKDSGRVGVGTSSPEEKLEVWEGSAGPTRLRIRDMDAGQNPELQLYYGGTSGSDHWAFFVDKANNNSLTVWQGSDISGTSIMELDSLGNLTVMGNTTTNNITADNLIINAGGEVIVPGGIQTLPSYTFTGDTNTGIYSGNADTLRFSTAGASRLEINSSGDVTINSGNALKFTTNNVAAPSATDSLVGTRLLLYPNAAPSHYAIGVQSSNMWFNSYSGYKFYSNVQQKAELTNEGTLDLEGGLIAGTGNKIIVNTAGGLKMEELANEDWDQNGDGKLIIGVLGGVSCANVCASHGLPCWAAYTLAGAVRGLSGDGCSSTSGYAYCWCGS</sequence>
<name>A0A1F7UU14_9BACT</name>
<dbReference type="AlphaFoldDB" id="A0A1F7UU14"/>
<gene>
    <name evidence="1" type="ORF">A3B21_02825</name>
</gene>
<organism evidence="1 2">
    <name type="scientific">Candidatus Uhrbacteria bacterium RIFCSPLOWO2_01_FULL_47_24</name>
    <dbReference type="NCBI Taxonomy" id="1802401"/>
    <lineage>
        <taxon>Bacteria</taxon>
        <taxon>Candidatus Uhriibacteriota</taxon>
    </lineage>
</organism>
<dbReference type="STRING" id="1802401.A3B21_02825"/>
<reference evidence="1 2" key="1">
    <citation type="journal article" date="2016" name="Nat. Commun.">
        <title>Thousands of microbial genomes shed light on interconnected biogeochemical processes in an aquifer system.</title>
        <authorList>
            <person name="Anantharaman K."/>
            <person name="Brown C.T."/>
            <person name="Hug L.A."/>
            <person name="Sharon I."/>
            <person name="Castelle C.J."/>
            <person name="Probst A.J."/>
            <person name="Thomas B.C."/>
            <person name="Singh A."/>
            <person name="Wilkins M.J."/>
            <person name="Karaoz U."/>
            <person name="Brodie E.L."/>
            <person name="Williams K.H."/>
            <person name="Hubbard S.S."/>
            <person name="Banfield J.F."/>
        </authorList>
    </citation>
    <scope>NUCLEOTIDE SEQUENCE [LARGE SCALE GENOMIC DNA]</scope>
</reference>
<proteinExistence type="predicted"/>
<accession>A0A1F7UU14</accession>
<comment type="caution">
    <text evidence="1">The sequence shown here is derived from an EMBL/GenBank/DDBJ whole genome shotgun (WGS) entry which is preliminary data.</text>
</comment>
<evidence type="ECO:0000313" key="2">
    <source>
        <dbReference type="Proteomes" id="UP000176897"/>
    </source>
</evidence>
<evidence type="ECO:0000313" key="1">
    <source>
        <dbReference type="EMBL" id="OGL81198.1"/>
    </source>
</evidence>
<dbReference type="InterPro" id="IPR009030">
    <property type="entry name" value="Growth_fac_rcpt_cys_sf"/>
</dbReference>